<keyword evidence="1" id="KW-0378">Hydrolase</keyword>
<dbReference type="GO" id="GO:0016787">
    <property type="term" value="F:hydrolase activity"/>
    <property type="evidence" value="ECO:0007669"/>
    <property type="project" value="UniProtKB-KW"/>
</dbReference>
<evidence type="ECO:0000313" key="4">
    <source>
        <dbReference type="EMBL" id="EMT53361.1"/>
    </source>
</evidence>
<dbReference type="SMART" id="SM00490">
    <property type="entry name" value="HELICc"/>
    <property type="match status" value="1"/>
</dbReference>
<dbReference type="PANTHER" id="PTHR10799">
    <property type="entry name" value="SNF2/RAD54 HELICASE FAMILY"/>
    <property type="match status" value="1"/>
</dbReference>
<dbReference type="PROSITE" id="PS51194">
    <property type="entry name" value="HELICASE_CTER"/>
    <property type="match status" value="1"/>
</dbReference>
<dbReference type="Pfam" id="PF12419">
    <property type="entry name" value="DUF3670"/>
    <property type="match status" value="1"/>
</dbReference>
<dbReference type="Pfam" id="PF00176">
    <property type="entry name" value="SNF2-rel_dom"/>
    <property type="match status" value="1"/>
</dbReference>
<dbReference type="InterPro" id="IPR049730">
    <property type="entry name" value="SNF2/RAD54-like_C"/>
</dbReference>
<organism evidence="4 5">
    <name type="scientific">Brevibacillus borstelensis AK1</name>
    <dbReference type="NCBI Taxonomy" id="1300222"/>
    <lineage>
        <taxon>Bacteria</taxon>
        <taxon>Bacillati</taxon>
        <taxon>Bacillota</taxon>
        <taxon>Bacilli</taxon>
        <taxon>Bacillales</taxon>
        <taxon>Paenibacillaceae</taxon>
        <taxon>Brevibacillus</taxon>
    </lineage>
</organism>
<dbReference type="Proteomes" id="UP000012081">
    <property type="component" value="Unassembled WGS sequence"/>
</dbReference>
<dbReference type="SUPFAM" id="SSF52540">
    <property type="entry name" value="P-loop containing nucleoside triphosphate hydrolases"/>
    <property type="match status" value="2"/>
</dbReference>
<dbReference type="SMART" id="SM00487">
    <property type="entry name" value="DEXDc"/>
    <property type="match status" value="1"/>
</dbReference>
<dbReference type="PATRIC" id="fig|1300222.3.peg.1042"/>
<dbReference type="InterPro" id="IPR014001">
    <property type="entry name" value="Helicase_ATP-bd"/>
</dbReference>
<name>M8E260_9BACL</name>
<gene>
    <name evidence="4" type="ORF">I532_05095</name>
</gene>
<evidence type="ECO:0000259" key="2">
    <source>
        <dbReference type="PROSITE" id="PS51192"/>
    </source>
</evidence>
<sequence length="970" mass="110669">MNVTLHMFLTGGLLPDGRFFLKAEDCMGNPVHPERAAVCLFAWDEHSFYGTFIEKTDQVILLEPLEALRFLVSPGWLEHVTFTLSEDLAGYRTAAGTIMDALAAGNFLPSFSDWQNGRYGWKLADPREPLPASGERLLSLVINDLLSQRGGVRNAWNGLLRQFPALDVLGEDMSPHLGESEWLQTIGLVPDNTPFRTCLQLLEPKGDEADWSLKLLLQDRDLPDRVFELLSEDLEGQLAVFPLTLGNQDETAPTGNAIMTTDMPDDWREYRHRLSRDIEKCKEILPWMDKGANDTPLSARLSNEQAWTFLTEHSLHLVQAGIHVFLPVWWEQVKRTKPRVKIKVSAHSSGRSPSFFGINQVMDFEWKLALGPLELSEAEFRRLLDQKQRLLKVQGQWVQLTPALFAQMQETLKGTTGKNGLTLREVMKLYLAGTEEPSDPSWEEWDRPSALPVEVELNRHLFQFMAKLQDTKRIPLIEQPAGFQGELRNYQREGSSWLLFLRQFGLGACLADDMGLGKTIQFITYLLFLKETESRQSPSLLICPTSVIGNWQKELQRFAPSLSVYVHYGTARHKNEAFVQAAQEADLVITSYSLSHLDEQELASLGWSTICLDEAQHIKNAQTKQATSIRSLRAGHRIALTGTPIENRLTELWSIFDFLNPGYLGSLRDFSQRFVHPIERDQDQTLVQQVQRLIQPFLLRRVKTDPHIQLDLPALNEGKEYVTLTAEQGALYETTIQSMFDRLDQASPMQRRGLILTTLTRLKQLCDHPGLIDNGLGAPDEKTRSPKIERLLELISDIRQKGERSLIFTQYIEMGKLLQRVLEREGYGPVLFLNGSTPKEQRDWMISRFQDTALPDSERASIFILSLRAGGTGLNLTEANHVFHIDRWWNPAVEKQATDRAYRIGQQRNVQVYKFISLGTIEEKIDEMMERKLSLSEQIVGNGENWITELSTQELRELFLLRSEWLDLKG</sequence>
<accession>M8E260</accession>
<dbReference type="STRING" id="1300222.I532_05095"/>
<dbReference type="InterPro" id="IPR022138">
    <property type="entry name" value="DUF3670"/>
</dbReference>
<evidence type="ECO:0000313" key="5">
    <source>
        <dbReference type="Proteomes" id="UP000012081"/>
    </source>
</evidence>
<protein>
    <recommendedName>
        <fullName evidence="6">ATP-dependent helicase</fullName>
    </recommendedName>
</protein>
<dbReference type="Gene3D" id="3.40.50.300">
    <property type="entry name" value="P-loop containing nucleotide triphosphate hydrolases"/>
    <property type="match status" value="1"/>
</dbReference>
<dbReference type="Pfam" id="PF00271">
    <property type="entry name" value="Helicase_C"/>
    <property type="match status" value="1"/>
</dbReference>
<feature type="domain" description="Helicase ATP-binding" evidence="2">
    <location>
        <begin position="499"/>
        <end position="662"/>
    </location>
</feature>
<dbReference type="InterPro" id="IPR001650">
    <property type="entry name" value="Helicase_C-like"/>
</dbReference>
<dbReference type="CDD" id="cd18012">
    <property type="entry name" value="DEXQc_arch_SWI2_SNF2"/>
    <property type="match status" value="1"/>
</dbReference>
<proteinExistence type="predicted"/>
<dbReference type="FunFam" id="3.40.50.10810:FF:000057">
    <property type="entry name" value="Snf2/Rad54 family helicase"/>
    <property type="match status" value="1"/>
</dbReference>
<dbReference type="InterPro" id="IPR027417">
    <property type="entry name" value="P-loop_NTPase"/>
</dbReference>
<dbReference type="Gene3D" id="3.40.50.10810">
    <property type="entry name" value="Tandem AAA-ATPase domain"/>
    <property type="match status" value="1"/>
</dbReference>
<keyword evidence="5" id="KW-1185">Reference proteome</keyword>
<dbReference type="CDD" id="cd18793">
    <property type="entry name" value="SF2_C_SNF"/>
    <property type="match status" value="1"/>
</dbReference>
<dbReference type="GO" id="GO:0005524">
    <property type="term" value="F:ATP binding"/>
    <property type="evidence" value="ECO:0007669"/>
    <property type="project" value="InterPro"/>
</dbReference>
<dbReference type="EMBL" id="APBN01000002">
    <property type="protein sequence ID" value="EMT53361.1"/>
    <property type="molecule type" value="Genomic_DNA"/>
</dbReference>
<evidence type="ECO:0008006" key="6">
    <source>
        <dbReference type="Google" id="ProtNLM"/>
    </source>
</evidence>
<dbReference type="RefSeq" id="WP_003386814.1">
    <property type="nucleotide sequence ID" value="NZ_APBN01000002.1"/>
</dbReference>
<dbReference type="InterPro" id="IPR000330">
    <property type="entry name" value="SNF2_N"/>
</dbReference>
<dbReference type="AlphaFoldDB" id="M8E260"/>
<dbReference type="PROSITE" id="PS51192">
    <property type="entry name" value="HELICASE_ATP_BIND_1"/>
    <property type="match status" value="1"/>
</dbReference>
<feature type="domain" description="Helicase C-terminal" evidence="3">
    <location>
        <begin position="787"/>
        <end position="947"/>
    </location>
</feature>
<dbReference type="InterPro" id="IPR038718">
    <property type="entry name" value="SNF2-like_sf"/>
</dbReference>
<dbReference type="FunFam" id="3.40.50.300:FF:000533">
    <property type="entry name" value="Helicase, Snf2 family"/>
    <property type="match status" value="1"/>
</dbReference>
<comment type="caution">
    <text evidence="4">The sequence shown here is derived from an EMBL/GenBank/DDBJ whole genome shotgun (WGS) entry which is preliminary data.</text>
</comment>
<dbReference type="OrthoDB" id="9760715at2"/>
<reference evidence="4 5" key="1">
    <citation type="submission" date="2013-03" db="EMBL/GenBank/DDBJ databases">
        <title>Assembly of a new bacterial strain Brevibacillus borstelensis AK1.</title>
        <authorList>
            <person name="Rajan I."/>
            <person name="PoliReddy D."/>
            <person name="Sugumar T."/>
            <person name="Rathinam K."/>
            <person name="Alqarawi S."/>
            <person name="Khalil A.B."/>
            <person name="Sivakumar N."/>
        </authorList>
    </citation>
    <scope>NUCLEOTIDE SEQUENCE [LARGE SCALE GENOMIC DNA]</scope>
    <source>
        <strain evidence="4 5">AK1</strain>
    </source>
</reference>
<evidence type="ECO:0000256" key="1">
    <source>
        <dbReference type="ARBA" id="ARBA00022801"/>
    </source>
</evidence>
<evidence type="ECO:0000259" key="3">
    <source>
        <dbReference type="PROSITE" id="PS51194"/>
    </source>
</evidence>